<dbReference type="SUPFAM" id="SSF100950">
    <property type="entry name" value="NagB/RpiA/CoA transferase-like"/>
    <property type="match status" value="1"/>
</dbReference>
<dbReference type="InterPro" id="IPR018356">
    <property type="entry name" value="Tscrpt_reg_HTH_DeoR_CS"/>
</dbReference>
<dbReference type="InterPro" id="IPR037171">
    <property type="entry name" value="NagB/RpiA_transferase-like"/>
</dbReference>
<gene>
    <name evidence="8" type="ORF">GCM10010470_54480</name>
</gene>
<dbReference type="PANTHER" id="PTHR30363">
    <property type="entry name" value="HTH-TYPE TRANSCRIPTIONAL REGULATOR SRLR-RELATED"/>
    <property type="match status" value="1"/>
</dbReference>
<comment type="function">
    <text evidence="6">Repressor of the lactose catabolism operon. Galactose-6-phosphate is the inducer.</text>
</comment>
<keyword evidence="3" id="KW-0805">Transcription regulation</keyword>
<dbReference type="PROSITE" id="PS00894">
    <property type="entry name" value="HTH_DEOR_1"/>
    <property type="match status" value="1"/>
</dbReference>
<keyword evidence="2" id="KW-0678">Repressor</keyword>
<accession>A0ABN3VJS2</accession>
<evidence type="ECO:0000256" key="5">
    <source>
        <dbReference type="ARBA" id="ARBA00023163"/>
    </source>
</evidence>
<dbReference type="PROSITE" id="PS51000">
    <property type="entry name" value="HTH_DEOR_2"/>
    <property type="match status" value="1"/>
</dbReference>
<dbReference type="PANTHER" id="PTHR30363:SF4">
    <property type="entry name" value="GLYCEROL-3-PHOSPHATE REGULON REPRESSOR"/>
    <property type="match status" value="1"/>
</dbReference>
<dbReference type="SMART" id="SM00420">
    <property type="entry name" value="HTH_DEOR"/>
    <property type="match status" value="1"/>
</dbReference>
<dbReference type="InterPro" id="IPR014036">
    <property type="entry name" value="DeoR-like_C"/>
</dbReference>
<dbReference type="Pfam" id="PF08220">
    <property type="entry name" value="HTH_DeoR"/>
    <property type="match status" value="1"/>
</dbReference>
<dbReference type="InterPro" id="IPR001034">
    <property type="entry name" value="DeoR_HTH"/>
</dbReference>
<evidence type="ECO:0000259" key="7">
    <source>
        <dbReference type="PROSITE" id="PS51000"/>
    </source>
</evidence>
<protein>
    <recommendedName>
        <fullName evidence="1">Lactose phosphotransferase system repressor</fullName>
    </recommendedName>
</protein>
<dbReference type="InterPro" id="IPR036390">
    <property type="entry name" value="WH_DNA-bd_sf"/>
</dbReference>
<dbReference type="Pfam" id="PF00455">
    <property type="entry name" value="DeoRC"/>
    <property type="match status" value="1"/>
</dbReference>
<keyword evidence="4 8" id="KW-0238">DNA-binding</keyword>
<reference evidence="8 9" key="1">
    <citation type="journal article" date="2019" name="Int. J. Syst. Evol. Microbiol.">
        <title>The Global Catalogue of Microorganisms (GCM) 10K type strain sequencing project: providing services to taxonomists for standard genome sequencing and annotation.</title>
        <authorList>
            <consortium name="The Broad Institute Genomics Platform"/>
            <consortium name="The Broad Institute Genome Sequencing Center for Infectious Disease"/>
            <person name="Wu L."/>
            <person name="Ma J."/>
        </authorList>
    </citation>
    <scope>NUCLEOTIDE SEQUENCE [LARGE SCALE GENOMIC DNA]</scope>
    <source>
        <strain evidence="8 9">JCM 9383</strain>
    </source>
</reference>
<sequence length="260" mass="28535">MNARPSEAAVEQRRQDVLRHVVDRGQVRIDHLAERFQVSLMTMHRDLDDLAARRMLRKLRGRVEAFPSLTMETATRFRIGLHVPEKEAISAAVADEVRPGSTVLLDDSSTLFPLARLLTSVDGLTVVTNSVTIAQIMSGSDVVLVGGRYRGEFDSCTGPDVLRALSRLRADIAFMSVTTITEGRLFHPIQDYAEIKEALHGSARRTLLLADHSKFGKTATYAHGDVGSFDLVVTDDGTPQHELDAIRAFGTGVRVVTTGD</sequence>
<proteinExistence type="predicted"/>
<evidence type="ECO:0000256" key="1">
    <source>
        <dbReference type="ARBA" id="ARBA00021390"/>
    </source>
</evidence>
<evidence type="ECO:0000256" key="6">
    <source>
        <dbReference type="ARBA" id="ARBA00024937"/>
    </source>
</evidence>
<dbReference type="InterPro" id="IPR050313">
    <property type="entry name" value="Carb_Metab_HTH_regulators"/>
</dbReference>
<dbReference type="GO" id="GO:0003677">
    <property type="term" value="F:DNA binding"/>
    <property type="evidence" value="ECO:0007669"/>
    <property type="project" value="UniProtKB-KW"/>
</dbReference>
<evidence type="ECO:0000313" key="9">
    <source>
        <dbReference type="Proteomes" id="UP001500979"/>
    </source>
</evidence>
<name>A0ABN3VJS2_9PSEU</name>
<evidence type="ECO:0000313" key="8">
    <source>
        <dbReference type="EMBL" id="GAA2812180.1"/>
    </source>
</evidence>
<dbReference type="EMBL" id="BAAAUX010000024">
    <property type="protein sequence ID" value="GAA2812180.1"/>
    <property type="molecule type" value="Genomic_DNA"/>
</dbReference>
<evidence type="ECO:0000256" key="4">
    <source>
        <dbReference type="ARBA" id="ARBA00023125"/>
    </source>
</evidence>
<organism evidence="8 9">
    <name type="scientific">Saccharopolyspora taberi</name>
    <dbReference type="NCBI Taxonomy" id="60895"/>
    <lineage>
        <taxon>Bacteria</taxon>
        <taxon>Bacillati</taxon>
        <taxon>Actinomycetota</taxon>
        <taxon>Actinomycetes</taxon>
        <taxon>Pseudonocardiales</taxon>
        <taxon>Pseudonocardiaceae</taxon>
        <taxon>Saccharopolyspora</taxon>
    </lineage>
</organism>
<evidence type="ECO:0000256" key="2">
    <source>
        <dbReference type="ARBA" id="ARBA00022491"/>
    </source>
</evidence>
<evidence type="ECO:0000256" key="3">
    <source>
        <dbReference type="ARBA" id="ARBA00023015"/>
    </source>
</evidence>
<dbReference type="SMART" id="SM01134">
    <property type="entry name" value="DeoRC"/>
    <property type="match status" value="1"/>
</dbReference>
<dbReference type="RefSeq" id="WP_344684493.1">
    <property type="nucleotide sequence ID" value="NZ_BAAAUX010000024.1"/>
</dbReference>
<keyword evidence="5" id="KW-0804">Transcription</keyword>
<dbReference type="Proteomes" id="UP001500979">
    <property type="component" value="Unassembled WGS sequence"/>
</dbReference>
<comment type="caution">
    <text evidence="8">The sequence shown here is derived from an EMBL/GenBank/DDBJ whole genome shotgun (WGS) entry which is preliminary data.</text>
</comment>
<dbReference type="SUPFAM" id="SSF46785">
    <property type="entry name" value="Winged helix' DNA-binding domain"/>
    <property type="match status" value="1"/>
</dbReference>
<feature type="domain" description="HTH deoR-type" evidence="7">
    <location>
        <begin position="10"/>
        <end position="65"/>
    </location>
</feature>
<keyword evidence="9" id="KW-1185">Reference proteome</keyword>